<evidence type="ECO:0000313" key="1">
    <source>
        <dbReference type="EMBL" id="CAB4123239.1"/>
    </source>
</evidence>
<gene>
    <name evidence="1" type="ORF">UFOVP29_398</name>
</gene>
<sequence>MTPNIWLFSLEILDSRYSKQWYTAIPDSLRELATNQNLKVNIITVDGVQNTVSPQPGAFLDFTDTNYYKSTQLCKFIEYFREGKTTVNDIFLFSDFWNPCISQIAYMRDLMDQNWKLHSIVHAGAYDPTDILGMKMSKPWPHHQERAWYYACDRNWYATDFHRQMFLRNLGIPQEDHGRAFVSGQPHSEIIKSMAAMTPRTKRNLVIWPHRYNSDKQPQIAVNLSAYMNDPWCITQTMNLSKTDYYSKLLESQVLFSCSLHENLGISIMEGVLAGVIPVLPARCSYTEMYLPEFLYPSKWTQDWDHYLQYREELVQFIQHRVDHPEYYADALQAQRKILEDRYLSSDKMYQSMLADIVSAQKTK</sequence>
<protein>
    <recommendedName>
        <fullName evidence="2">Glycosyl transferase family 1 domain-containing protein</fullName>
    </recommendedName>
</protein>
<evidence type="ECO:0008006" key="2">
    <source>
        <dbReference type="Google" id="ProtNLM"/>
    </source>
</evidence>
<dbReference type="PANTHER" id="PTHR13615:SF3">
    <property type="entry name" value="GLYCOSYLTRANSFERASE-LIKE DOMAIN-CONTAINING PROTEIN 1"/>
    <property type="match status" value="1"/>
</dbReference>
<dbReference type="InterPro" id="IPR051862">
    <property type="entry name" value="GT-like_domain_containing_1"/>
</dbReference>
<name>A0A6J5KSQ9_9CAUD</name>
<reference evidence="1" key="1">
    <citation type="submission" date="2020-04" db="EMBL/GenBank/DDBJ databases">
        <authorList>
            <person name="Chiriac C."/>
            <person name="Salcher M."/>
            <person name="Ghai R."/>
            <person name="Kavagutti S V."/>
        </authorList>
    </citation>
    <scope>NUCLEOTIDE SEQUENCE</scope>
</reference>
<proteinExistence type="predicted"/>
<dbReference type="EMBL" id="LR796167">
    <property type="protein sequence ID" value="CAB4123239.1"/>
    <property type="molecule type" value="Genomic_DNA"/>
</dbReference>
<organism evidence="1">
    <name type="scientific">uncultured Caudovirales phage</name>
    <dbReference type="NCBI Taxonomy" id="2100421"/>
    <lineage>
        <taxon>Viruses</taxon>
        <taxon>Duplodnaviria</taxon>
        <taxon>Heunggongvirae</taxon>
        <taxon>Uroviricota</taxon>
        <taxon>Caudoviricetes</taxon>
        <taxon>Peduoviridae</taxon>
        <taxon>Maltschvirus</taxon>
        <taxon>Maltschvirus maltsch</taxon>
    </lineage>
</organism>
<accession>A0A6J5KSQ9</accession>
<dbReference type="SUPFAM" id="SSF53756">
    <property type="entry name" value="UDP-Glycosyltransferase/glycogen phosphorylase"/>
    <property type="match status" value="1"/>
</dbReference>
<dbReference type="PANTHER" id="PTHR13615">
    <property type="entry name" value="GLYCOSYLTRANSFERASE-LIKE 1"/>
    <property type="match status" value="1"/>
</dbReference>